<organism evidence="2 3">
    <name type="scientific">Gossypium australe</name>
    <dbReference type="NCBI Taxonomy" id="47621"/>
    <lineage>
        <taxon>Eukaryota</taxon>
        <taxon>Viridiplantae</taxon>
        <taxon>Streptophyta</taxon>
        <taxon>Embryophyta</taxon>
        <taxon>Tracheophyta</taxon>
        <taxon>Spermatophyta</taxon>
        <taxon>Magnoliopsida</taxon>
        <taxon>eudicotyledons</taxon>
        <taxon>Gunneridae</taxon>
        <taxon>Pentapetalae</taxon>
        <taxon>rosids</taxon>
        <taxon>malvids</taxon>
        <taxon>Malvales</taxon>
        <taxon>Malvaceae</taxon>
        <taxon>Malvoideae</taxon>
        <taxon>Gossypium</taxon>
    </lineage>
</organism>
<gene>
    <name evidence="2" type="ORF">EPI10_016486</name>
</gene>
<accession>A0A5B6VNV5</accession>
<dbReference type="AlphaFoldDB" id="A0A5B6VNV5"/>
<keyword evidence="1" id="KW-1133">Transmembrane helix</keyword>
<name>A0A5B6VNV5_9ROSI</name>
<keyword evidence="3" id="KW-1185">Reference proteome</keyword>
<keyword evidence="1" id="KW-0472">Membrane</keyword>
<dbReference type="Proteomes" id="UP000325315">
    <property type="component" value="Unassembled WGS sequence"/>
</dbReference>
<comment type="caution">
    <text evidence="2">The sequence shown here is derived from an EMBL/GenBank/DDBJ whole genome shotgun (WGS) entry which is preliminary data.</text>
</comment>
<reference evidence="3" key="1">
    <citation type="journal article" date="2019" name="Plant Biotechnol. J.">
        <title>Genome sequencing of the Australian wild diploid species Gossypium australe highlights disease resistance and delayed gland morphogenesis.</title>
        <authorList>
            <person name="Cai Y."/>
            <person name="Cai X."/>
            <person name="Wang Q."/>
            <person name="Wang P."/>
            <person name="Zhang Y."/>
            <person name="Cai C."/>
            <person name="Xu Y."/>
            <person name="Wang K."/>
            <person name="Zhou Z."/>
            <person name="Wang C."/>
            <person name="Geng S."/>
            <person name="Li B."/>
            <person name="Dong Q."/>
            <person name="Hou Y."/>
            <person name="Wang H."/>
            <person name="Ai P."/>
            <person name="Liu Z."/>
            <person name="Yi F."/>
            <person name="Sun M."/>
            <person name="An G."/>
            <person name="Cheng J."/>
            <person name="Zhang Y."/>
            <person name="Shi Q."/>
            <person name="Xie Y."/>
            <person name="Shi X."/>
            <person name="Chang Y."/>
            <person name="Huang F."/>
            <person name="Chen Y."/>
            <person name="Hong S."/>
            <person name="Mi L."/>
            <person name="Sun Q."/>
            <person name="Zhang L."/>
            <person name="Zhou B."/>
            <person name="Peng R."/>
            <person name="Zhang X."/>
            <person name="Liu F."/>
        </authorList>
    </citation>
    <scope>NUCLEOTIDE SEQUENCE [LARGE SCALE GENOMIC DNA]</scope>
    <source>
        <strain evidence="3">cv. PA1801</strain>
    </source>
</reference>
<evidence type="ECO:0000313" key="2">
    <source>
        <dbReference type="EMBL" id="KAA3470806.1"/>
    </source>
</evidence>
<protein>
    <submittedName>
        <fullName evidence="2">Uncharacterized protein</fullName>
    </submittedName>
</protein>
<dbReference type="EMBL" id="SMMG02000006">
    <property type="protein sequence ID" value="KAA3470806.1"/>
    <property type="molecule type" value="Genomic_DNA"/>
</dbReference>
<evidence type="ECO:0000256" key="1">
    <source>
        <dbReference type="SAM" id="Phobius"/>
    </source>
</evidence>
<feature type="transmembrane region" description="Helical" evidence="1">
    <location>
        <begin position="51"/>
        <end position="69"/>
    </location>
</feature>
<evidence type="ECO:0000313" key="3">
    <source>
        <dbReference type="Proteomes" id="UP000325315"/>
    </source>
</evidence>
<sequence>MDEYETNKRWYIEIKASSDSGIVGDLITLSSYHSDIQKMDLIVLTMMRLTVMYRSLIIGRVVMFQFLPLRNMN</sequence>
<keyword evidence="1" id="KW-0812">Transmembrane</keyword>
<proteinExistence type="predicted"/>